<dbReference type="InterPro" id="IPR000850">
    <property type="entry name" value="Adenylat/UMP-CMP_kin"/>
</dbReference>
<dbReference type="Pfam" id="PF00406">
    <property type="entry name" value="ADK"/>
    <property type="match status" value="1"/>
</dbReference>
<evidence type="ECO:0000313" key="6">
    <source>
        <dbReference type="RefSeq" id="XP_025834323.1"/>
    </source>
</evidence>
<dbReference type="GO" id="GO:0006139">
    <property type="term" value="P:nucleobase-containing compound metabolic process"/>
    <property type="evidence" value="ECO:0007669"/>
    <property type="project" value="InterPro"/>
</dbReference>
<dbReference type="AlphaFoldDB" id="A0A7F5REC6"/>
<keyword evidence="3 6" id="KW-0418">Kinase</keyword>
<keyword evidence="5" id="KW-1185">Reference proteome</keyword>
<dbReference type="Proteomes" id="UP000192223">
    <property type="component" value="Unplaced"/>
</dbReference>
<dbReference type="GO" id="GO:0019205">
    <property type="term" value="F:nucleobase-containing compound kinase activity"/>
    <property type="evidence" value="ECO:0007669"/>
    <property type="project" value="InterPro"/>
</dbReference>
<evidence type="ECO:0000256" key="3">
    <source>
        <dbReference type="ARBA" id="ARBA00022777"/>
    </source>
</evidence>
<keyword evidence="1" id="KW-0808">Transferase</keyword>
<evidence type="ECO:0000313" key="5">
    <source>
        <dbReference type="Proteomes" id="UP000192223"/>
    </source>
</evidence>
<reference evidence="6" key="1">
    <citation type="submission" date="2025-08" db="UniProtKB">
        <authorList>
            <consortium name="RefSeq"/>
        </authorList>
    </citation>
    <scope>IDENTIFICATION</scope>
    <source>
        <tissue evidence="6">Entire body</tissue>
    </source>
</reference>
<evidence type="ECO:0000256" key="1">
    <source>
        <dbReference type="ARBA" id="ARBA00022679"/>
    </source>
</evidence>
<dbReference type="CDD" id="cd22979">
    <property type="entry name" value="DD_AK8"/>
    <property type="match status" value="1"/>
</dbReference>
<dbReference type="RefSeq" id="XP_025834323.1">
    <property type="nucleotide sequence ID" value="XM_025978538.1"/>
</dbReference>
<feature type="compositionally biased region" description="Basic and acidic residues" evidence="4">
    <location>
        <begin position="488"/>
        <end position="499"/>
    </location>
</feature>
<dbReference type="KEGG" id="apln:108738372"/>
<dbReference type="SUPFAM" id="SSF52540">
    <property type="entry name" value="P-loop containing nucleoside triphosphate hydrolases"/>
    <property type="match status" value="1"/>
</dbReference>
<evidence type="ECO:0000256" key="2">
    <source>
        <dbReference type="ARBA" id="ARBA00022741"/>
    </source>
</evidence>
<dbReference type="OrthoDB" id="522106at2759"/>
<keyword evidence="2" id="KW-0547">Nucleotide-binding</keyword>
<feature type="region of interest" description="Disordered" evidence="4">
    <location>
        <begin position="462"/>
        <end position="499"/>
    </location>
</feature>
<dbReference type="Gene3D" id="3.40.50.300">
    <property type="entry name" value="P-loop containing nucleotide triphosphate hydrolases"/>
    <property type="match status" value="1"/>
</dbReference>
<organism evidence="5 6">
    <name type="scientific">Agrilus planipennis</name>
    <name type="common">Emerald ash borer</name>
    <name type="synonym">Agrilus marcopoli</name>
    <dbReference type="NCBI Taxonomy" id="224129"/>
    <lineage>
        <taxon>Eukaryota</taxon>
        <taxon>Metazoa</taxon>
        <taxon>Ecdysozoa</taxon>
        <taxon>Arthropoda</taxon>
        <taxon>Hexapoda</taxon>
        <taxon>Insecta</taxon>
        <taxon>Pterygota</taxon>
        <taxon>Neoptera</taxon>
        <taxon>Endopterygota</taxon>
        <taxon>Coleoptera</taxon>
        <taxon>Polyphaga</taxon>
        <taxon>Elateriformia</taxon>
        <taxon>Buprestoidea</taxon>
        <taxon>Buprestidae</taxon>
        <taxon>Agrilinae</taxon>
        <taxon>Agrilus</taxon>
    </lineage>
</organism>
<gene>
    <name evidence="6" type="primary">LOC108738372</name>
</gene>
<evidence type="ECO:0000256" key="4">
    <source>
        <dbReference type="SAM" id="MobiDB-lite"/>
    </source>
</evidence>
<dbReference type="InterPro" id="IPR027417">
    <property type="entry name" value="P-loop_NTPase"/>
</dbReference>
<accession>A0A7F5REC6</accession>
<feature type="compositionally biased region" description="Polar residues" evidence="4">
    <location>
        <begin position="470"/>
        <end position="486"/>
    </location>
</feature>
<dbReference type="InParanoid" id="A0A7F5REC6"/>
<protein>
    <submittedName>
        <fullName evidence="6">Adenylate kinase 8</fullName>
    </submittedName>
</protein>
<dbReference type="GO" id="GO:0005524">
    <property type="term" value="F:ATP binding"/>
    <property type="evidence" value="ECO:0007669"/>
    <property type="project" value="InterPro"/>
</dbReference>
<name>A0A7F5REC6_AGRPL</name>
<proteinExistence type="predicted"/>
<dbReference type="PANTHER" id="PTHR23359">
    <property type="entry name" value="NUCLEOTIDE KINASE"/>
    <property type="match status" value="1"/>
</dbReference>
<dbReference type="GeneID" id="108738372"/>
<sequence length="499" mass="57365">MACNKRIRDFSPKTQCREKRATEVIAEEECKHKLKFPPWHIPYMEKHRIYELFHELARELVIQQPADHVLFLKQILLQAVNSRDVTRIVILASPKVNCIEIAEQMGAKTRKLVIADEDINAFYKPRPRKDLNPKQFARVLGYLIRNKKASSSGWILAECVKTIDEAKAMLKAGILPTHVLHLIPPFLPPLCELMYCNVHAYWPEYRRNIMGIRDVFKHCLVEVFLKDQDIVEVITRCAELTNIRKAIVPLRPTRIVILGPKGCGRKTQAKMFNSRMGLIHVDFEQLLNQAWISDSELGKQLRACKDEVCFQSDLLSQIINKRILEDDCLEKGWVLTGFPNNEIDFRHLDTLDTPPNRVVFLECDLNVCRERLKNKRINVFTGSETDIKLNPELTIGKKLAVHPKDRIEVINAEITYYCENYGYMRNYCGETATVINANQSERWVFECIAALITQASPNCPPRNPCKGSEGSDNLLTSSGTTESIVSQKPEKPEFLYKCK</sequence>